<dbReference type="Pfam" id="PF01399">
    <property type="entry name" value="PCI"/>
    <property type="match status" value="1"/>
</dbReference>
<protein>
    <recommendedName>
        <fullName evidence="1">PCI domain-containing protein</fullName>
    </recommendedName>
</protein>
<dbReference type="OrthoDB" id="1418352at2759"/>
<dbReference type="InterPro" id="IPR000717">
    <property type="entry name" value="PCI_dom"/>
</dbReference>
<feature type="domain" description="PCI" evidence="1">
    <location>
        <begin position="1"/>
        <end position="133"/>
    </location>
</feature>
<evidence type="ECO:0000313" key="3">
    <source>
        <dbReference type="Proteomes" id="UP000270094"/>
    </source>
</evidence>
<dbReference type="Gene3D" id="1.25.40.570">
    <property type="match status" value="1"/>
</dbReference>
<evidence type="ECO:0000259" key="1">
    <source>
        <dbReference type="PROSITE" id="PS50250"/>
    </source>
</evidence>
<organism evidence="2 3">
    <name type="scientific">Strongylus vulgaris</name>
    <name type="common">Blood worm</name>
    <dbReference type="NCBI Taxonomy" id="40348"/>
    <lineage>
        <taxon>Eukaryota</taxon>
        <taxon>Metazoa</taxon>
        <taxon>Ecdysozoa</taxon>
        <taxon>Nematoda</taxon>
        <taxon>Chromadorea</taxon>
        <taxon>Rhabditida</taxon>
        <taxon>Rhabditina</taxon>
        <taxon>Rhabditomorpha</taxon>
        <taxon>Strongyloidea</taxon>
        <taxon>Strongylidae</taxon>
        <taxon>Strongylus</taxon>
    </lineage>
</organism>
<dbReference type="EMBL" id="UYYB01031213">
    <property type="protein sequence ID" value="VDM73537.1"/>
    <property type="molecule type" value="Genomic_DNA"/>
</dbReference>
<dbReference type="PROSITE" id="PS50250">
    <property type="entry name" value="PCI"/>
    <property type="match status" value="1"/>
</dbReference>
<dbReference type="AlphaFoldDB" id="A0A3P7JBK8"/>
<dbReference type="InterPro" id="IPR036390">
    <property type="entry name" value="WH_DNA-bd_sf"/>
</dbReference>
<sequence length="136" mass="15544">MLNEADSIPLLLATKVLQPVQGREVDAMKCMAEAFKERSLSKFNKCLKEYNKELMNDPVVSAHSRQLRDSMLEKEIARVIEPYSEIDLAHIQQCVGLTSKQIEKAVCTMLLDKKFYGVIDQHNGTVHVYQIPHQDK</sequence>
<dbReference type="SMART" id="SM00088">
    <property type="entry name" value="PINT"/>
    <property type="match status" value="1"/>
</dbReference>
<reference evidence="2 3" key="1">
    <citation type="submission" date="2018-11" db="EMBL/GenBank/DDBJ databases">
        <authorList>
            <consortium name="Pathogen Informatics"/>
        </authorList>
    </citation>
    <scope>NUCLEOTIDE SEQUENCE [LARGE SCALE GENOMIC DNA]</scope>
</reference>
<keyword evidence="3" id="KW-1185">Reference proteome</keyword>
<feature type="non-terminal residue" evidence="2">
    <location>
        <position position="136"/>
    </location>
</feature>
<dbReference type="SUPFAM" id="SSF46785">
    <property type="entry name" value="Winged helix' DNA-binding domain"/>
    <property type="match status" value="1"/>
</dbReference>
<gene>
    <name evidence="2" type="ORF">SVUK_LOCUS8535</name>
</gene>
<dbReference type="InterPro" id="IPR050871">
    <property type="entry name" value="26S_Proteasome/COP9_Components"/>
</dbReference>
<evidence type="ECO:0000313" key="2">
    <source>
        <dbReference type="EMBL" id="VDM73537.1"/>
    </source>
</evidence>
<name>A0A3P7JBK8_STRVU</name>
<accession>A0A3P7JBK8</accession>
<dbReference type="PANTHER" id="PTHR10678">
    <property type="entry name" value="26S PROTEASOME NON-ATPASE REGULATORY SUBUNIT 11/COP9 SIGNALOSOME COMPLEX SUBUNIT 2"/>
    <property type="match status" value="1"/>
</dbReference>
<proteinExistence type="predicted"/>
<dbReference type="Proteomes" id="UP000270094">
    <property type="component" value="Unassembled WGS sequence"/>
</dbReference>